<reference evidence="4 5" key="1">
    <citation type="submission" date="2020-01" db="EMBL/GenBank/DDBJ databases">
        <title>Genome sequencing of strain KACC 21265.</title>
        <authorList>
            <person name="Heo J."/>
            <person name="Kim S.-J."/>
            <person name="Kim J.-S."/>
            <person name="Hong S.-B."/>
            <person name="Kwon S.-W."/>
        </authorList>
    </citation>
    <scope>NUCLEOTIDE SEQUENCE [LARGE SCALE GENOMIC DNA]</scope>
    <source>
        <strain evidence="4 5">KACC 21265</strain>
    </source>
</reference>
<dbReference type="InterPro" id="IPR018181">
    <property type="entry name" value="Heat_shock_70_CS"/>
</dbReference>
<dbReference type="EMBL" id="CP047650">
    <property type="protein sequence ID" value="QHJ00845.1"/>
    <property type="molecule type" value="Genomic_DNA"/>
</dbReference>
<gene>
    <name evidence="4" type="ORF">GT347_24360</name>
</gene>
<dbReference type="SUPFAM" id="SSF53067">
    <property type="entry name" value="Actin-like ATPase domain"/>
    <property type="match status" value="2"/>
</dbReference>
<comment type="similarity">
    <text evidence="1">Belongs to the heat shock protein 70 family.</text>
</comment>
<dbReference type="RefSeq" id="WP_160554654.1">
    <property type="nucleotide sequence ID" value="NZ_CP047650.1"/>
</dbReference>
<dbReference type="PROSITE" id="PS00329">
    <property type="entry name" value="HSP70_2"/>
    <property type="match status" value="1"/>
</dbReference>
<evidence type="ECO:0000256" key="3">
    <source>
        <dbReference type="ARBA" id="ARBA00022840"/>
    </source>
</evidence>
<evidence type="ECO:0000256" key="1">
    <source>
        <dbReference type="ARBA" id="ARBA00007381"/>
    </source>
</evidence>
<protein>
    <submittedName>
        <fullName evidence="4">Hsp70 family protein</fullName>
    </submittedName>
</protein>
<name>A0A857JA28_9BURK</name>
<evidence type="ECO:0000313" key="5">
    <source>
        <dbReference type="Proteomes" id="UP000464787"/>
    </source>
</evidence>
<dbReference type="KEGG" id="xyk:GT347_24360"/>
<accession>A0A857JA28</accession>
<dbReference type="AlphaFoldDB" id="A0A857JA28"/>
<dbReference type="GO" id="GO:0005524">
    <property type="term" value="F:ATP binding"/>
    <property type="evidence" value="ECO:0007669"/>
    <property type="project" value="UniProtKB-KW"/>
</dbReference>
<evidence type="ECO:0000256" key="2">
    <source>
        <dbReference type="ARBA" id="ARBA00022741"/>
    </source>
</evidence>
<dbReference type="Gene3D" id="3.30.420.40">
    <property type="match status" value="2"/>
</dbReference>
<evidence type="ECO:0000313" key="4">
    <source>
        <dbReference type="EMBL" id="QHJ00845.1"/>
    </source>
</evidence>
<dbReference type="InterPro" id="IPR043129">
    <property type="entry name" value="ATPase_NBD"/>
</dbReference>
<dbReference type="InterPro" id="IPR013126">
    <property type="entry name" value="Hsp_70_fam"/>
</dbReference>
<dbReference type="GO" id="GO:0140662">
    <property type="term" value="F:ATP-dependent protein folding chaperone"/>
    <property type="evidence" value="ECO:0007669"/>
    <property type="project" value="InterPro"/>
</dbReference>
<keyword evidence="3" id="KW-0067">ATP-binding</keyword>
<proteinExistence type="inferred from homology"/>
<dbReference type="PANTHER" id="PTHR19375">
    <property type="entry name" value="HEAT SHOCK PROTEIN 70KDA"/>
    <property type="match status" value="1"/>
</dbReference>
<organism evidence="4 5">
    <name type="scientific">Xylophilus rhododendri</name>
    <dbReference type="NCBI Taxonomy" id="2697032"/>
    <lineage>
        <taxon>Bacteria</taxon>
        <taxon>Pseudomonadati</taxon>
        <taxon>Pseudomonadota</taxon>
        <taxon>Betaproteobacteria</taxon>
        <taxon>Burkholderiales</taxon>
        <taxon>Xylophilus</taxon>
    </lineage>
</organism>
<dbReference type="Proteomes" id="UP000464787">
    <property type="component" value="Chromosome"/>
</dbReference>
<keyword evidence="5" id="KW-1185">Reference proteome</keyword>
<dbReference type="Pfam" id="PF00012">
    <property type="entry name" value="HSP70"/>
    <property type="match status" value="1"/>
</dbReference>
<keyword evidence="2" id="KW-0547">Nucleotide-binding</keyword>
<sequence length="417" mass="44760">MSLRSAPAVGIDFGTSNSAVAAALPDGSIRPLPIEDAHTTLPTALFFRDEDQATFFGRAAMQQYLAGEEGRLMRSLKSLLGSSLIDERTAVLGEAVPFRDILTRFLSELATRAEAQLGARPRRAVMGRPVHFVDEDETRDAAAEAALADCARSAGFEEVRFELEPIAAAFDYERRVTKETRVMVVDIGGGTSDFTLVRLGPDRVAQTDRRSDILATTGVHIGGTDYDRALNLARVMPLLGLGHKGGTGREVPSTVFFELATWHLIHRTATPAALRAVRELRFSYSDRQLHERLTRIVEGRHGHRLAHAVEAAKITASSGGHAAAIDLGEAESGLFATIEPPELALDLHSLLNRVAACALECARVSGTMPDALYLTGGSSALKPFQDVLRHTFPDVALVEGDLFGGVAAGLAVASRAF</sequence>